<comment type="caution">
    <text evidence="2">The sequence shown here is derived from an EMBL/GenBank/DDBJ whole genome shotgun (WGS) entry which is preliminary data.</text>
</comment>
<dbReference type="EMBL" id="MPIN01000002">
    <property type="protein sequence ID" value="OJH41285.1"/>
    <property type="molecule type" value="Genomic_DNA"/>
</dbReference>
<sequence length="161" mass="18131">MSPNQWVEQFRRLHHRARQGQLSESEQRNYQAAREYFARALTAAQGLNVPASRSARRMFRVAQGLQVDLTFAAGAVRAMTLDVSVGGFSVMMHKPPPETEEPAFSLRLPGNQEPVVGRARQVSAQRKLGTHRVSFSILGLSEKEEQRLESTLFDLALERIK</sequence>
<evidence type="ECO:0000259" key="1">
    <source>
        <dbReference type="Pfam" id="PF07238"/>
    </source>
</evidence>
<dbReference type="STRING" id="83449.BON30_10450"/>
<accession>A0A1L9BGD1</accession>
<dbReference type="Proteomes" id="UP000182229">
    <property type="component" value="Unassembled WGS sequence"/>
</dbReference>
<dbReference type="Pfam" id="PF07238">
    <property type="entry name" value="PilZ"/>
    <property type="match status" value="1"/>
</dbReference>
<evidence type="ECO:0000313" key="2">
    <source>
        <dbReference type="EMBL" id="OJH41285.1"/>
    </source>
</evidence>
<reference evidence="3" key="1">
    <citation type="submission" date="2016-11" db="EMBL/GenBank/DDBJ databases">
        <authorList>
            <person name="Shukria A."/>
            <person name="Stevens D.C."/>
        </authorList>
    </citation>
    <scope>NUCLEOTIDE SEQUENCE [LARGE SCALE GENOMIC DNA]</scope>
    <source>
        <strain evidence="3">Cbfe23</strain>
    </source>
</reference>
<reference evidence="2 3" key="2">
    <citation type="submission" date="2016-12" db="EMBL/GenBank/DDBJ databases">
        <title>Draft Genome Sequence of Cystobacter ferrugineus Strain Cbfe23.</title>
        <authorList>
            <person name="Akbar S."/>
            <person name="Dowd S.E."/>
            <person name="Stevens D.C."/>
        </authorList>
    </citation>
    <scope>NUCLEOTIDE SEQUENCE [LARGE SCALE GENOMIC DNA]</scope>
    <source>
        <strain evidence="2 3">Cbfe23</strain>
    </source>
</reference>
<dbReference type="RefSeq" id="WP_071897762.1">
    <property type="nucleotide sequence ID" value="NZ_MPIN01000002.1"/>
</dbReference>
<dbReference type="OrthoDB" id="5509977at2"/>
<keyword evidence="3" id="KW-1185">Reference proteome</keyword>
<dbReference type="Gene3D" id="2.40.10.220">
    <property type="entry name" value="predicted glycosyltransferase like domains"/>
    <property type="match status" value="1"/>
</dbReference>
<dbReference type="AlphaFoldDB" id="A0A1L9BGD1"/>
<dbReference type="GO" id="GO:0035438">
    <property type="term" value="F:cyclic-di-GMP binding"/>
    <property type="evidence" value="ECO:0007669"/>
    <property type="project" value="InterPro"/>
</dbReference>
<organism evidence="2 3">
    <name type="scientific">Cystobacter ferrugineus</name>
    <dbReference type="NCBI Taxonomy" id="83449"/>
    <lineage>
        <taxon>Bacteria</taxon>
        <taxon>Pseudomonadati</taxon>
        <taxon>Myxococcota</taxon>
        <taxon>Myxococcia</taxon>
        <taxon>Myxococcales</taxon>
        <taxon>Cystobacterineae</taxon>
        <taxon>Archangiaceae</taxon>
        <taxon>Cystobacter</taxon>
    </lineage>
</organism>
<gene>
    <name evidence="2" type="ORF">BON30_10450</name>
</gene>
<evidence type="ECO:0000313" key="3">
    <source>
        <dbReference type="Proteomes" id="UP000182229"/>
    </source>
</evidence>
<feature type="domain" description="PilZ" evidence="1">
    <location>
        <begin position="56"/>
        <end position="153"/>
    </location>
</feature>
<proteinExistence type="predicted"/>
<name>A0A1L9BGD1_9BACT</name>
<dbReference type="InterPro" id="IPR009875">
    <property type="entry name" value="PilZ_domain"/>
</dbReference>
<protein>
    <submittedName>
        <fullName evidence="2">Pilus assembly protein PilZ</fullName>
    </submittedName>
</protein>
<dbReference type="SUPFAM" id="SSF141371">
    <property type="entry name" value="PilZ domain-like"/>
    <property type="match status" value="1"/>
</dbReference>